<evidence type="ECO:0000256" key="20">
    <source>
        <dbReference type="SAM" id="MobiDB-lite"/>
    </source>
</evidence>
<reference evidence="23" key="1">
    <citation type="journal article" date="2019" name="IScience">
        <title>Narwhal Genome Reveals Long-Term Low Genetic Diversity despite Current Large Abundance Size.</title>
        <authorList>
            <person name="Westbury M.V."/>
            <person name="Petersen B."/>
            <person name="Garde E."/>
            <person name="Heide-Jorgensen M.P."/>
            <person name="Lorenzen E.D."/>
        </authorList>
    </citation>
    <scope>NUCLEOTIDE SEQUENCE [LARGE SCALE GENOMIC DNA]</scope>
</reference>
<feature type="compositionally biased region" description="Basic and acidic residues" evidence="20">
    <location>
        <begin position="1"/>
        <end position="10"/>
    </location>
</feature>
<evidence type="ECO:0000256" key="11">
    <source>
        <dbReference type="ARBA" id="ARBA00023180"/>
    </source>
</evidence>
<dbReference type="InterPro" id="IPR001734">
    <property type="entry name" value="Na/solute_symporter"/>
</dbReference>
<evidence type="ECO:0000256" key="3">
    <source>
        <dbReference type="ARBA" id="ARBA00022448"/>
    </source>
</evidence>
<evidence type="ECO:0000256" key="10">
    <source>
        <dbReference type="ARBA" id="ARBA00023136"/>
    </source>
</evidence>
<keyword evidence="10 21" id="KW-0472">Membrane</keyword>
<dbReference type="Proteomes" id="UP000308365">
    <property type="component" value="Unassembled WGS sequence"/>
</dbReference>
<evidence type="ECO:0000256" key="17">
    <source>
        <dbReference type="ARBA" id="ARBA00042835"/>
    </source>
</evidence>
<feature type="region of interest" description="Disordered" evidence="20">
    <location>
        <begin position="113"/>
        <end position="146"/>
    </location>
</feature>
<evidence type="ECO:0000256" key="18">
    <source>
        <dbReference type="ARBA" id="ARBA00045692"/>
    </source>
</evidence>
<evidence type="ECO:0000256" key="13">
    <source>
        <dbReference type="ARBA" id="ARBA00036082"/>
    </source>
</evidence>
<keyword evidence="5" id="KW-0762">Sugar transport</keyword>
<feature type="transmembrane region" description="Helical" evidence="21">
    <location>
        <begin position="227"/>
        <end position="251"/>
    </location>
</feature>
<dbReference type="PANTHER" id="PTHR11819:SF128">
    <property type="entry name" value="SODIUM_MANNOSE COTRANSPORTER SLC5A10"/>
    <property type="match status" value="1"/>
</dbReference>
<evidence type="ECO:0000256" key="6">
    <source>
        <dbReference type="ARBA" id="ARBA00022692"/>
    </source>
</evidence>
<feature type="transmembrane region" description="Helical" evidence="21">
    <location>
        <begin position="258"/>
        <end position="280"/>
    </location>
</feature>
<gene>
    <name evidence="22" type="ORF">EI555_006642</name>
</gene>
<evidence type="ECO:0000256" key="4">
    <source>
        <dbReference type="ARBA" id="ARBA00022475"/>
    </source>
</evidence>
<keyword evidence="4" id="KW-1003">Cell membrane</keyword>
<comment type="catalytic activity">
    <reaction evidence="14">
        <text>D-fructopyranose(out) + Na(+)(out) = D-fructopyranose(in) + Na(+)(in)</text>
        <dbReference type="Rhea" id="RHEA:72915"/>
        <dbReference type="ChEBI" id="CHEBI:29101"/>
        <dbReference type="ChEBI" id="CHEBI:37714"/>
    </reaction>
    <physiologicalReaction direction="left-to-right" evidence="14">
        <dbReference type="Rhea" id="RHEA:72916"/>
    </physiologicalReaction>
</comment>
<evidence type="ECO:0000256" key="7">
    <source>
        <dbReference type="ARBA" id="ARBA00022989"/>
    </source>
</evidence>
<evidence type="ECO:0000256" key="9">
    <source>
        <dbReference type="ARBA" id="ARBA00023065"/>
    </source>
</evidence>
<dbReference type="GO" id="GO:0016324">
    <property type="term" value="C:apical plasma membrane"/>
    <property type="evidence" value="ECO:0007669"/>
    <property type="project" value="UniProtKB-SubCell"/>
</dbReference>
<dbReference type="GO" id="GO:0005412">
    <property type="term" value="F:D-glucose:sodium symporter activity"/>
    <property type="evidence" value="ECO:0007669"/>
    <property type="project" value="TreeGrafter"/>
</dbReference>
<evidence type="ECO:0000256" key="2">
    <source>
        <dbReference type="ARBA" id="ARBA00006434"/>
    </source>
</evidence>
<evidence type="ECO:0000256" key="8">
    <source>
        <dbReference type="ARBA" id="ARBA00023053"/>
    </source>
</evidence>
<keyword evidence="6 21" id="KW-0812">Transmembrane</keyword>
<feature type="transmembrane region" description="Helical" evidence="21">
    <location>
        <begin position="300"/>
        <end position="321"/>
    </location>
</feature>
<dbReference type="InterPro" id="IPR018212">
    <property type="entry name" value="Na/solute_symporter_CS"/>
</dbReference>
<comment type="similarity">
    <text evidence="2 19">Belongs to the sodium:solute symporter (SSF) (TC 2.A.21) family.</text>
</comment>
<name>A0A4U1FSY6_MONMO</name>
<evidence type="ECO:0000256" key="14">
    <source>
        <dbReference type="ARBA" id="ARBA00036553"/>
    </source>
</evidence>
<comment type="caution">
    <text evidence="22">The sequence shown here is derived from an EMBL/GenBank/DDBJ whole genome shotgun (WGS) entry which is preliminary data.</text>
</comment>
<feature type="compositionally biased region" description="Basic and acidic residues" evidence="20">
    <location>
        <begin position="63"/>
        <end position="77"/>
    </location>
</feature>
<keyword evidence="12" id="KW-0739">Sodium transport</keyword>
<keyword evidence="3" id="KW-0813">Transport</keyword>
<evidence type="ECO:0000256" key="15">
    <source>
        <dbReference type="ARBA" id="ARBA00039217"/>
    </source>
</evidence>
<comment type="subcellular location">
    <subcellularLocation>
        <location evidence="1">Apical cell membrane</location>
        <topology evidence="1">Multi-pass membrane protein</topology>
    </subcellularLocation>
</comment>
<keyword evidence="9" id="KW-0406">Ion transport</keyword>
<evidence type="ECO:0000256" key="16">
    <source>
        <dbReference type="ARBA" id="ARBA00041339"/>
    </source>
</evidence>
<dbReference type="AlphaFoldDB" id="A0A4U1FSY6"/>
<comment type="catalytic activity">
    <reaction evidence="13">
        <text>D-mannose(out) + Na(+)(out) = D-mannose(in) + Na(+)(in)</text>
        <dbReference type="Rhea" id="RHEA:72907"/>
        <dbReference type="ChEBI" id="CHEBI:4208"/>
        <dbReference type="ChEBI" id="CHEBI:29101"/>
    </reaction>
    <physiologicalReaction direction="left-to-right" evidence="13">
        <dbReference type="Rhea" id="RHEA:72908"/>
    </physiologicalReaction>
</comment>
<proteinExistence type="inferred from homology"/>
<dbReference type="Pfam" id="PF00474">
    <property type="entry name" value="SSF"/>
    <property type="match status" value="1"/>
</dbReference>
<evidence type="ECO:0000256" key="21">
    <source>
        <dbReference type="SAM" id="Phobius"/>
    </source>
</evidence>
<keyword evidence="8" id="KW-0915">Sodium</keyword>
<sequence length="383" mass="40929">MGSRPEERVSRARVVSEAGPRLVTQAGKLRPRAEQPLVADGDRAGAARLLSSARGLPTPGRAGEGRAGDTRHPSRADDVGCVVPSECLRACGAEIGCSNIAYPKLVMELMPTGEAPAGDLEGRQTAGPGQEGSRGRRRGPGRVTEAPVPPGLRGLMIAVMMAALMSSLTSIFNSSSTLFTMDIWKWLRPRARERELLLVGRLVTVVLIGVSVAWIPVLQGSNSGQLFIYMQSVTSSLAPPVTAVFVLGIFWRRANEQGAFWGLMAGLAVGATRLVLEFLHPAPPCGHPEDRPAILHSIHYLHFAVALFVLSGAVVVAGSLLTPAPQGIQIENLTWWTLAQDLPSGAKTGDPRASQKHAFWARVCGFNAILLVCVNVFFYAYFA</sequence>
<accession>A0A4U1FSY6</accession>
<dbReference type="PROSITE" id="PS00457">
    <property type="entry name" value="NA_SOLUT_SYMP_2"/>
    <property type="match status" value="1"/>
</dbReference>
<evidence type="ECO:0000313" key="22">
    <source>
        <dbReference type="EMBL" id="TKC53144.1"/>
    </source>
</evidence>
<feature type="compositionally biased region" description="Low complexity" evidence="20">
    <location>
        <begin position="46"/>
        <end position="56"/>
    </location>
</feature>
<evidence type="ECO:0000256" key="1">
    <source>
        <dbReference type="ARBA" id="ARBA00004424"/>
    </source>
</evidence>
<feature type="transmembrane region" description="Helical" evidence="21">
    <location>
        <begin position="359"/>
        <end position="382"/>
    </location>
</feature>
<dbReference type="Gene3D" id="1.20.1730.10">
    <property type="entry name" value="Sodium/glucose cotransporter"/>
    <property type="match status" value="1"/>
</dbReference>
<evidence type="ECO:0000256" key="5">
    <source>
        <dbReference type="ARBA" id="ARBA00022597"/>
    </source>
</evidence>
<dbReference type="InterPro" id="IPR038377">
    <property type="entry name" value="Na/Glc_symporter_sf"/>
</dbReference>
<feature type="transmembrane region" description="Helical" evidence="21">
    <location>
        <begin position="196"/>
        <end position="215"/>
    </location>
</feature>
<keyword evidence="11" id="KW-0325">Glycoprotein</keyword>
<evidence type="ECO:0000256" key="19">
    <source>
        <dbReference type="RuleBase" id="RU362091"/>
    </source>
</evidence>
<evidence type="ECO:0000313" key="23">
    <source>
        <dbReference type="Proteomes" id="UP000308365"/>
    </source>
</evidence>
<organism evidence="22 23">
    <name type="scientific">Monodon monoceros</name>
    <name type="common">Narwhal</name>
    <name type="synonym">Ceratodon monodon</name>
    <dbReference type="NCBI Taxonomy" id="40151"/>
    <lineage>
        <taxon>Eukaryota</taxon>
        <taxon>Metazoa</taxon>
        <taxon>Chordata</taxon>
        <taxon>Craniata</taxon>
        <taxon>Vertebrata</taxon>
        <taxon>Euteleostomi</taxon>
        <taxon>Mammalia</taxon>
        <taxon>Eutheria</taxon>
        <taxon>Laurasiatheria</taxon>
        <taxon>Artiodactyla</taxon>
        <taxon>Whippomorpha</taxon>
        <taxon>Cetacea</taxon>
        <taxon>Odontoceti</taxon>
        <taxon>Monodontidae</taxon>
        <taxon>Monodon</taxon>
    </lineage>
</organism>
<evidence type="ECO:0000256" key="12">
    <source>
        <dbReference type="ARBA" id="ARBA00023201"/>
    </source>
</evidence>
<feature type="region of interest" description="Disordered" evidence="20">
    <location>
        <begin position="1"/>
        <end position="77"/>
    </location>
</feature>
<keyword evidence="7 21" id="KW-1133">Transmembrane helix</keyword>
<protein>
    <recommendedName>
        <fullName evidence="15">Sodium/mannose cotransporter SLC5A10</fullName>
    </recommendedName>
    <alternativeName>
        <fullName evidence="16">Sodium/glucose cotransporter 5</fullName>
    </alternativeName>
    <alternativeName>
        <fullName evidence="17">Solute carrier family 5 member 10</fullName>
    </alternativeName>
</protein>
<comment type="function">
    <text evidence="18">Electrogenic Na+-coupled sugar symporter that actively transports D-mannose or D-fructose at the plasma membrane, with a Na+ to sugar coupling ratio of 1:1. Transporter activity is driven by a transmembrane Na+ electrochemical gradient set by the Na+/K+ pump. Exclusively recognizes sugar substrates having a pyranose ring with an axial hydroxyl group on carbon 2. Has likely evolved to enable renal reabsorption of D-mannose, an important constituent of oligosaccharide chains of glycoproteins. Contributes to dietary D-fructose reabsorption from glomerular filtrate across the brush border of the kidney.</text>
</comment>
<feature type="transmembrane region" description="Helical" evidence="21">
    <location>
        <begin position="155"/>
        <end position="175"/>
    </location>
</feature>
<dbReference type="PROSITE" id="PS50283">
    <property type="entry name" value="NA_SOLUT_SYMP_3"/>
    <property type="match status" value="1"/>
</dbReference>
<dbReference type="PANTHER" id="PTHR11819">
    <property type="entry name" value="SOLUTE CARRIER FAMILY 5"/>
    <property type="match status" value="1"/>
</dbReference>
<dbReference type="EMBL" id="RWIC01000013">
    <property type="protein sequence ID" value="TKC53144.1"/>
    <property type="molecule type" value="Genomic_DNA"/>
</dbReference>